<evidence type="ECO:0000313" key="23">
    <source>
        <dbReference type="EMBL" id="KJE91015.1"/>
    </source>
</evidence>
<comment type="similarity">
    <text evidence="4">Belongs to the RAD18 family.</text>
</comment>
<dbReference type="GO" id="GO:0097505">
    <property type="term" value="C:Rad6-Rad18 complex"/>
    <property type="evidence" value="ECO:0007669"/>
    <property type="project" value="TreeGrafter"/>
</dbReference>
<dbReference type="GO" id="GO:0061630">
    <property type="term" value="F:ubiquitin protein ligase activity"/>
    <property type="evidence" value="ECO:0007669"/>
    <property type="project" value="UniProtKB-EC"/>
</dbReference>
<evidence type="ECO:0000256" key="9">
    <source>
        <dbReference type="ARBA" id="ARBA00022771"/>
    </source>
</evidence>
<evidence type="ECO:0000256" key="19">
    <source>
        <dbReference type="SAM" id="MobiDB-lite"/>
    </source>
</evidence>
<keyword evidence="12" id="KW-0238">DNA-binding</keyword>
<evidence type="ECO:0000256" key="7">
    <source>
        <dbReference type="ARBA" id="ARBA00022723"/>
    </source>
</evidence>
<dbReference type="EMBL" id="KE346362">
    <property type="protein sequence ID" value="KJE91015.1"/>
    <property type="molecule type" value="Genomic_DNA"/>
</dbReference>
<dbReference type="FunCoup" id="A0A0D2WKV7">
    <property type="interactions" value="142"/>
</dbReference>
<proteinExistence type="inferred from homology"/>
<dbReference type="InterPro" id="IPR006642">
    <property type="entry name" value="Rad18_UBZ4"/>
</dbReference>
<dbReference type="Gene3D" id="3.30.40.10">
    <property type="entry name" value="Zinc/RING finger domain, C3HC4 (zinc finger)"/>
    <property type="match status" value="1"/>
</dbReference>
<dbReference type="InterPro" id="IPR003034">
    <property type="entry name" value="SAP_dom"/>
</dbReference>
<evidence type="ECO:0000256" key="10">
    <source>
        <dbReference type="ARBA" id="ARBA00022786"/>
    </source>
</evidence>
<evidence type="ECO:0000259" key="20">
    <source>
        <dbReference type="PROSITE" id="PS50089"/>
    </source>
</evidence>
<dbReference type="EC" id="2.3.2.27" evidence="5"/>
<dbReference type="PhylomeDB" id="A0A0D2WKV7"/>
<dbReference type="PROSITE" id="PS50089">
    <property type="entry name" value="ZF_RING_2"/>
    <property type="match status" value="1"/>
</dbReference>
<comment type="pathway">
    <text evidence="3">Protein modification; protein ubiquitination.</text>
</comment>
<evidence type="ECO:0000256" key="8">
    <source>
        <dbReference type="ARBA" id="ARBA00022763"/>
    </source>
</evidence>
<evidence type="ECO:0000256" key="15">
    <source>
        <dbReference type="ARBA" id="ARBA00031783"/>
    </source>
</evidence>
<reference evidence="24" key="1">
    <citation type="submission" date="2011-02" db="EMBL/GenBank/DDBJ databases">
        <title>The Genome Sequence of Capsaspora owczarzaki ATCC 30864.</title>
        <authorList>
            <person name="Russ C."/>
            <person name="Cuomo C."/>
            <person name="Burger G."/>
            <person name="Gray M.W."/>
            <person name="Holland P.W.H."/>
            <person name="King N."/>
            <person name="Lang F.B.F."/>
            <person name="Roger A.J."/>
            <person name="Ruiz-Trillo I."/>
            <person name="Young S.K."/>
            <person name="Zeng Q."/>
            <person name="Gargeya S."/>
            <person name="Alvarado L."/>
            <person name="Berlin A."/>
            <person name="Chapman S.B."/>
            <person name="Chen Z."/>
            <person name="Freedman E."/>
            <person name="Gellesch M."/>
            <person name="Goldberg J."/>
            <person name="Griggs A."/>
            <person name="Gujja S."/>
            <person name="Heilman E."/>
            <person name="Heiman D."/>
            <person name="Howarth C."/>
            <person name="Mehta T."/>
            <person name="Neiman D."/>
            <person name="Pearson M."/>
            <person name="Roberts A."/>
            <person name="Saif S."/>
            <person name="Shea T."/>
            <person name="Shenoy N."/>
            <person name="Sisk P."/>
            <person name="Stolte C."/>
            <person name="Sykes S."/>
            <person name="White J."/>
            <person name="Yandava C."/>
            <person name="Haas B."/>
            <person name="Nusbaum C."/>
            <person name="Birren B."/>
        </authorList>
    </citation>
    <scope>NUCLEOTIDE SEQUENCE</scope>
    <source>
        <strain evidence="24">ATCC 30864</strain>
    </source>
</reference>
<evidence type="ECO:0000256" key="16">
    <source>
        <dbReference type="ARBA" id="ARBA00082369"/>
    </source>
</evidence>
<dbReference type="SMART" id="SM00513">
    <property type="entry name" value="SAP"/>
    <property type="match status" value="1"/>
</dbReference>
<comment type="subcellular location">
    <subcellularLocation>
        <location evidence="2">Nucleus</location>
    </subcellularLocation>
</comment>
<feature type="compositionally biased region" description="Acidic residues" evidence="19">
    <location>
        <begin position="532"/>
        <end position="547"/>
    </location>
</feature>
<dbReference type="GO" id="GO:0006513">
    <property type="term" value="P:protein monoubiquitination"/>
    <property type="evidence" value="ECO:0007669"/>
    <property type="project" value="InterPro"/>
</dbReference>
<feature type="domain" description="UBZ4-type" evidence="22">
    <location>
        <begin position="274"/>
        <end position="301"/>
    </location>
</feature>
<keyword evidence="6" id="KW-0808">Transferase</keyword>
<evidence type="ECO:0000256" key="5">
    <source>
        <dbReference type="ARBA" id="ARBA00012483"/>
    </source>
</evidence>
<keyword evidence="8 18" id="KW-0227">DNA damage</keyword>
<evidence type="ECO:0000256" key="3">
    <source>
        <dbReference type="ARBA" id="ARBA00004906"/>
    </source>
</evidence>
<dbReference type="GO" id="GO:0003697">
    <property type="term" value="F:single-stranded DNA binding"/>
    <property type="evidence" value="ECO:0007669"/>
    <property type="project" value="InterPro"/>
</dbReference>
<comment type="catalytic activity">
    <reaction evidence="1">
        <text>S-ubiquitinyl-[E2 ubiquitin-conjugating enzyme]-L-cysteine + [acceptor protein]-L-lysine = [E2 ubiquitin-conjugating enzyme]-L-cysteine + N(6)-ubiquitinyl-[acceptor protein]-L-lysine.</text>
        <dbReference type="EC" id="2.3.2.27"/>
    </reaction>
</comment>
<keyword evidence="24" id="KW-1185">Reference proteome</keyword>
<feature type="region of interest" description="Disordered" evidence="19">
    <location>
        <begin position="307"/>
        <end position="341"/>
    </location>
</feature>
<dbReference type="FunFam" id="3.30.40.10:FF:000172">
    <property type="entry name" value="E3 ubiquitin-protein ligase RAD18"/>
    <property type="match status" value="1"/>
</dbReference>
<dbReference type="STRING" id="595528.A0A0D2WKV7"/>
<accession>A0A0D2WKV7</accession>
<dbReference type="InterPro" id="IPR001841">
    <property type="entry name" value="Znf_RING"/>
</dbReference>
<dbReference type="UniPathway" id="UPA00143"/>
<dbReference type="GO" id="GO:0008270">
    <property type="term" value="F:zinc ion binding"/>
    <property type="evidence" value="ECO:0007669"/>
    <property type="project" value="UniProtKB-KW"/>
</dbReference>
<evidence type="ECO:0000259" key="21">
    <source>
        <dbReference type="PROSITE" id="PS50800"/>
    </source>
</evidence>
<dbReference type="InterPro" id="IPR017907">
    <property type="entry name" value="Znf_RING_CS"/>
</dbReference>
<dbReference type="eggNOG" id="KOG0287">
    <property type="taxonomic scope" value="Eukaryota"/>
</dbReference>
<feature type="region of interest" description="Disordered" evidence="19">
    <location>
        <begin position="1"/>
        <end position="20"/>
    </location>
</feature>
<evidence type="ECO:0000256" key="14">
    <source>
        <dbReference type="ARBA" id="ARBA00023242"/>
    </source>
</evidence>
<dbReference type="InParanoid" id="A0A0D2WKV7"/>
<keyword evidence="9 17" id="KW-0863">Zinc-finger</keyword>
<dbReference type="Gene3D" id="3.30.160.60">
    <property type="entry name" value="Classic Zinc Finger"/>
    <property type="match status" value="1"/>
</dbReference>
<dbReference type="GO" id="GO:0006281">
    <property type="term" value="P:DNA repair"/>
    <property type="evidence" value="ECO:0007669"/>
    <property type="project" value="UniProtKB-KW"/>
</dbReference>
<feature type="region of interest" description="Disordered" evidence="19">
    <location>
        <begin position="626"/>
        <end position="688"/>
    </location>
</feature>
<keyword evidence="10" id="KW-0833">Ubl conjugation pathway</keyword>
<evidence type="ECO:0000259" key="22">
    <source>
        <dbReference type="PROSITE" id="PS51908"/>
    </source>
</evidence>
<evidence type="ECO:0000256" key="13">
    <source>
        <dbReference type="ARBA" id="ARBA00023204"/>
    </source>
</evidence>
<dbReference type="GO" id="GO:0006301">
    <property type="term" value="P:DNA damage tolerance"/>
    <property type="evidence" value="ECO:0007669"/>
    <property type="project" value="InterPro"/>
</dbReference>
<dbReference type="SUPFAM" id="SSF57850">
    <property type="entry name" value="RING/U-box"/>
    <property type="match status" value="1"/>
</dbReference>
<feature type="region of interest" description="Disordered" evidence="19">
    <location>
        <begin position="444"/>
        <end position="468"/>
    </location>
</feature>
<feature type="compositionally biased region" description="Polar residues" evidence="19">
    <location>
        <begin position="557"/>
        <end position="568"/>
    </location>
</feature>
<dbReference type="PANTHER" id="PTHR14134">
    <property type="entry name" value="E3 UBIQUITIN-PROTEIN LIGASE RAD18"/>
    <property type="match status" value="1"/>
</dbReference>
<dbReference type="OrthoDB" id="9049620at2759"/>
<evidence type="ECO:0000256" key="1">
    <source>
        <dbReference type="ARBA" id="ARBA00000900"/>
    </source>
</evidence>
<evidence type="ECO:0000256" key="4">
    <source>
        <dbReference type="ARBA" id="ARBA00009506"/>
    </source>
</evidence>
<feature type="region of interest" description="Disordered" evidence="19">
    <location>
        <begin position="525"/>
        <end position="568"/>
    </location>
</feature>
<dbReference type="PROSITE" id="PS50800">
    <property type="entry name" value="SAP"/>
    <property type="match status" value="1"/>
</dbReference>
<keyword evidence="11" id="KW-0862">Zinc</keyword>
<dbReference type="InterPro" id="IPR039577">
    <property type="entry name" value="Rad18"/>
</dbReference>
<keyword evidence="7" id="KW-0479">Metal-binding</keyword>
<evidence type="ECO:0000256" key="12">
    <source>
        <dbReference type="ARBA" id="ARBA00023125"/>
    </source>
</evidence>
<dbReference type="Pfam" id="PF13923">
    <property type="entry name" value="zf-C3HC4_2"/>
    <property type="match status" value="1"/>
</dbReference>
<gene>
    <name evidence="23" type="ORF">CAOG_002219</name>
</gene>
<organism evidence="23 24">
    <name type="scientific">Capsaspora owczarzaki (strain ATCC 30864)</name>
    <dbReference type="NCBI Taxonomy" id="595528"/>
    <lineage>
        <taxon>Eukaryota</taxon>
        <taxon>Filasterea</taxon>
        <taxon>Capsaspora</taxon>
    </lineage>
</organism>
<evidence type="ECO:0000256" key="17">
    <source>
        <dbReference type="PROSITE-ProRule" id="PRU00175"/>
    </source>
</evidence>
<sequence length="688" mass="73118">MEFGRSPFSHAASGAADGPPPPLSLSGFVAAASSGNGPDDATDWTMTELRNLDALMRCAVCLEFFNTAMMVTHCSHTFCSLCVRRHVEADGRCPSCLKATSSLDLKNNRLLDDLVAAFVHARPRLLELQRSSNTTMAMTTGAQAIPSSGSPGVAPPIVTGSADHHRRPSQTVNTQPASSFVLRSTAHGTAAAASSANAASLGSIAASAAATGTFAPSTGASRSPPSDFDDADYMPSRSAAQRTITTTTPTTTTTSTYFQARNQNAAPTVPAKDAVACPVCSQLVAGATINVHLDACLNGLEASNPRRVFGSNNAGTPSPPEVQPPTTRASSVSPSSERRQPLAKPVYNVMTEKNLRKALKDHGLSSTGDRSLLIWRHKEFVLQYNAQCDALHPKPMSWILQQVEKEEKHAGKERERDRAQLLERDKEKEKLETLSRLHQQRKLLAPLSDLSRSSTPTTDASTTPTTPGAIFLDATQAAEQAAAAAAASAANNSTPVVEQNRGYVQQHASQFAALIQQVRQQKRKLQATSTADSEENPAPEIDDDDDSTGMRKRFHSSTESTSSTAPVMHSTNAADEAVYAAESPEAAPAPAMVVDDQDEFQFLDDDDVILTQAASVAEATAAVATTALAAAASPSERSSPAFSDSNHSPRRRTRRATSSDRALDPPIPTTTRPKRTLSRLRASQEMTP</sequence>
<dbReference type="InterPro" id="IPR013083">
    <property type="entry name" value="Znf_RING/FYVE/PHD"/>
</dbReference>
<feature type="compositionally biased region" description="Polar residues" evidence="19">
    <location>
        <begin position="324"/>
        <end position="335"/>
    </location>
</feature>
<name>A0A0D2WKV7_CAPO3</name>
<feature type="domain" description="RING-type" evidence="20">
    <location>
        <begin position="58"/>
        <end position="96"/>
    </location>
</feature>
<dbReference type="AlphaFoldDB" id="A0A0D2WKV7"/>
<feature type="compositionally biased region" description="Low complexity" evidence="19">
    <location>
        <begin position="243"/>
        <end position="256"/>
    </location>
</feature>
<dbReference type="PANTHER" id="PTHR14134:SF2">
    <property type="entry name" value="E3 UBIQUITIN-PROTEIN LIGASE RAD18"/>
    <property type="match status" value="1"/>
</dbReference>
<protein>
    <recommendedName>
        <fullName evidence="5">RING-type E3 ubiquitin transferase</fullName>
        <ecNumber evidence="5">2.3.2.27</ecNumber>
    </recommendedName>
    <alternativeName>
        <fullName evidence="15 16">RING-type E3 ubiquitin transferase RAD18</fullName>
    </alternativeName>
</protein>
<keyword evidence="14" id="KW-0539">Nucleus</keyword>
<dbReference type="SMART" id="SM00184">
    <property type="entry name" value="RING"/>
    <property type="match status" value="1"/>
</dbReference>
<feature type="region of interest" description="Disordered" evidence="19">
    <location>
        <begin position="214"/>
        <end position="256"/>
    </location>
</feature>
<feature type="domain" description="SAP" evidence="21">
    <location>
        <begin position="347"/>
        <end position="381"/>
    </location>
</feature>
<dbReference type="CDD" id="cd16529">
    <property type="entry name" value="RING-HC_RAD18"/>
    <property type="match status" value="1"/>
</dbReference>
<dbReference type="SMART" id="SM00734">
    <property type="entry name" value="ZnF_Rad18"/>
    <property type="match status" value="1"/>
</dbReference>
<evidence type="ECO:0000256" key="6">
    <source>
        <dbReference type="ARBA" id="ARBA00022679"/>
    </source>
</evidence>
<dbReference type="Proteomes" id="UP000008743">
    <property type="component" value="Unassembled WGS sequence"/>
</dbReference>
<dbReference type="PROSITE" id="PS51908">
    <property type="entry name" value="ZF_UBZ4"/>
    <property type="match status" value="1"/>
</dbReference>
<dbReference type="PROSITE" id="PS00518">
    <property type="entry name" value="ZF_RING_1"/>
    <property type="match status" value="1"/>
</dbReference>
<evidence type="ECO:0000256" key="18">
    <source>
        <dbReference type="PROSITE-ProRule" id="PRU01256"/>
    </source>
</evidence>
<feature type="compositionally biased region" description="Low complexity" evidence="19">
    <location>
        <begin position="453"/>
        <end position="467"/>
    </location>
</feature>
<evidence type="ECO:0000256" key="11">
    <source>
        <dbReference type="ARBA" id="ARBA00022833"/>
    </source>
</evidence>
<feature type="compositionally biased region" description="Low complexity" evidence="19">
    <location>
        <begin position="626"/>
        <end position="641"/>
    </location>
</feature>
<dbReference type="GO" id="GO:0005634">
    <property type="term" value="C:nucleus"/>
    <property type="evidence" value="ECO:0007669"/>
    <property type="project" value="UniProtKB-SubCell"/>
</dbReference>
<evidence type="ECO:0000313" key="24">
    <source>
        <dbReference type="Proteomes" id="UP000008743"/>
    </source>
</evidence>
<keyword evidence="13 18" id="KW-0234">DNA repair</keyword>
<evidence type="ECO:0000256" key="2">
    <source>
        <dbReference type="ARBA" id="ARBA00004123"/>
    </source>
</evidence>